<dbReference type="InterPro" id="IPR022171">
    <property type="entry name" value="PPE_C"/>
</dbReference>
<comment type="caution">
    <text evidence="5">The sequence shown here is derived from an EMBL/GenBank/DDBJ whole genome shotgun (WGS) entry which is preliminary data.</text>
</comment>
<dbReference type="InterPro" id="IPR038332">
    <property type="entry name" value="PPE_sf"/>
</dbReference>
<name>A0A1V3XZC3_MYCKA</name>
<dbReference type="AlphaFoldDB" id="A0A1V3XZC3"/>
<reference evidence="5 6" key="1">
    <citation type="submission" date="2017-02" db="EMBL/GenBank/DDBJ databases">
        <title>Complete genome sequences of Mycobacterium kansasii strains isolated from rhesus macaques.</title>
        <authorList>
            <person name="Panda A."/>
            <person name="Nagaraj S."/>
            <person name="Zhao X."/>
            <person name="Tettelin H."/>
            <person name="Detolla L.J."/>
        </authorList>
    </citation>
    <scope>NUCLEOTIDE SEQUENCE [LARGE SCALE GENOMIC DNA]</scope>
    <source>
        <strain evidence="5 6">11-3469</strain>
    </source>
</reference>
<dbReference type="Pfam" id="PF12484">
    <property type="entry name" value="PPE-SVP"/>
    <property type="match status" value="1"/>
</dbReference>
<proteinExistence type="inferred from homology"/>
<feature type="compositionally biased region" description="Low complexity" evidence="2">
    <location>
        <begin position="271"/>
        <end position="284"/>
    </location>
</feature>
<dbReference type="PANTHER" id="PTHR46766:SF1">
    <property type="entry name" value="GLUTAMINE-RICH PROTEIN 2"/>
    <property type="match status" value="1"/>
</dbReference>
<dbReference type="SUPFAM" id="SSF140459">
    <property type="entry name" value="PE/PPE dimer-like"/>
    <property type="match status" value="1"/>
</dbReference>
<dbReference type="RefSeq" id="WP_023372655.1">
    <property type="nucleotide sequence ID" value="NZ_BLYZ01000001.1"/>
</dbReference>
<dbReference type="InterPro" id="IPR000030">
    <property type="entry name" value="PPE_dom"/>
</dbReference>
<dbReference type="Proteomes" id="UP000188532">
    <property type="component" value="Unassembled WGS sequence"/>
</dbReference>
<evidence type="ECO:0000313" key="5">
    <source>
        <dbReference type="EMBL" id="OOK84412.1"/>
    </source>
</evidence>
<comment type="similarity">
    <text evidence="1">Belongs to the mycobacterial PPE family.</text>
</comment>
<dbReference type="EMBL" id="MVBN01000001">
    <property type="protein sequence ID" value="OOK84412.1"/>
    <property type="molecule type" value="Genomic_DNA"/>
</dbReference>
<feature type="compositionally biased region" description="Polar residues" evidence="2">
    <location>
        <begin position="399"/>
        <end position="408"/>
    </location>
</feature>
<dbReference type="GeneID" id="29699047"/>
<feature type="domain" description="PPE" evidence="3">
    <location>
        <begin position="2"/>
        <end position="164"/>
    </location>
</feature>
<evidence type="ECO:0000313" key="6">
    <source>
        <dbReference type="Proteomes" id="UP000188532"/>
    </source>
</evidence>
<feature type="region of interest" description="Disordered" evidence="2">
    <location>
        <begin position="387"/>
        <end position="415"/>
    </location>
</feature>
<dbReference type="Gene3D" id="1.20.1260.20">
    <property type="entry name" value="PPE superfamily"/>
    <property type="match status" value="1"/>
</dbReference>
<evidence type="ECO:0000259" key="4">
    <source>
        <dbReference type="Pfam" id="PF12484"/>
    </source>
</evidence>
<evidence type="ECO:0000256" key="1">
    <source>
        <dbReference type="ARBA" id="ARBA00010652"/>
    </source>
</evidence>
<evidence type="ECO:0000256" key="2">
    <source>
        <dbReference type="SAM" id="MobiDB-lite"/>
    </source>
</evidence>
<dbReference type="Pfam" id="PF00823">
    <property type="entry name" value="PPE"/>
    <property type="match status" value="1"/>
</dbReference>
<evidence type="ECO:0000259" key="3">
    <source>
        <dbReference type="Pfam" id="PF00823"/>
    </source>
</evidence>
<feature type="region of interest" description="Disordered" evidence="2">
    <location>
        <begin position="271"/>
        <end position="305"/>
    </location>
</feature>
<gene>
    <name evidence="5" type="ORF">BZL29_1571</name>
</gene>
<dbReference type="PANTHER" id="PTHR46766">
    <property type="entry name" value="GLUTAMINE-RICH PROTEIN 2"/>
    <property type="match status" value="1"/>
</dbReference>
<dbReference type="FunFam" id="1.20.1260.20:FF:000001">
    <property type="entry name" value="PPE family protein PPE41"/>
    <property type="match status" value="1"/>
</dbReference>
<protein>
    <submittedName>
        <fullName evidence="5">PPE family protein</fullName>
    </submittedName>
</protein>
<sequence>MDFGALPPEINSGRMYAGPGSGPMMAAATSWDMIAAELRSMGTVYQAVISALTSQGWRGPASAAMLGAAEPYIAWLSATSAQAEQTATQAKAAAAAFETAFMMTVPPPVIAANRAQLAALVTTNFFGQNTAAIAATEAQYGEMWAQDATAMYGYASSSATAAKVTPFTAPPPTTNPAGLAGQAGAVAHAASTAAGSHSQLLSSMPAALQGLASPMAAAPSPPSPLSMLKMLETALSIAVSGTAAALTATAIPVVLTNIGLVSTNIGLTSQSIQQKEQQQQRQQSRTPPAPTSGSGSRLLSGGSAASNAEAGVGQANVVGALAVPPSWTAAAPVRLLTAALRDAGLSAAPAASIHDITGGPALPIAGMAGAGLGGAAGGGLVAAARGDKPGGRKDYRSGTAATLGQPTQRAGDAARRDFTAGSAADQDSQSVILTGFEREIVALVRRYTEGHPP</sequence>
<feature type="compositionally biased region" description="Low complexity" evidence="2">
    <location>
        <begin position="292"/>
        <end position="305"/>
    </location>
</feature>
<organism evidence="5 6">
    <name type="scientific">Mycobacterium kansasii</name>
    <dbReference type="NCBI Taxonomy" id="1768"/>
    <lineage>
        <taxon>Bacteria</taxon>
        <taxon>Bacillati</taxon>
        <taxon>Actinomycetota</taxon>
        <taxon>Actinomycetes</taxon>
        <taxon>Mycobacteriales</taxon>
        <taxon>Mycobacteriaceae</taxon>
        <taxon>Mycobacterium</taxon>
    </lineage>
</organism>
<feature type="domain" description="PPE family C-terminal" evidence="4">
    <location>
        <begin position="310"/>
        <end position="375"/>
    </location>
</feature>
<dbReference type="GO" id="GO:0052572">
    <property type="term" value="P:response to host immune response"/>
    <property type="evidence" value="ECO:0007669"/>
    <property type="project" value="TreeGrafter"/>
</dbReference>
<feature type="compositionally biased region" description="Basic and acidic residues" evidence="2">
    <location>
        <begin position="387"/>
        <end position="396"/>
    </location>
</feature>
<accession>A0A1V3XZC3</accession>